<name>A0ACC2HM26_DALPE</name>
<evidence type="ECO:0000313" key="2">
    <source>
        <dbReference type="Proteomes" id="UP001157502"/>
    </source>
</evidence>
<accession>A0ACC2HM26</accession>
<organism evidence="1 2">
    <name type="scientific">Dallia pectoralis</name>
    <name type="common">Alaska blackfish</name>
    <dbReference type="NCBI Taxonomy" id="75939"/>
    <lineage>
        <taxon>Eukaryota</taxon>
        <taxon>Metazoa</taxon>
        <taxon>Chordata</taxon>
        <taxon>Craniata</taxon>
        <taxon>Vertebrata</taxon>
        <taxon>Euteleostomi</taxon>
        <taxon>Actinopterygii</taxon>
        <taxon>Neopterygii</taxon>
        <taxon>Teleostei</taxon>
        <taxon>Protacanthopterygii</taxon>
        <taxon>Esociformes</taxon>
        <taxon>Umbridae</taxon>
        <taxon>Dallia</taxon>
    </lineage>
</organism>
<sequence>MGNENSKTTTDQPHEKSENGGMNGHAVSISSNDLENATVEQKSTPPSLPPSAEPAIVESDSSCAGLEVKKEPVVDTVPEAESETPDVQTQITSEPEPDPQVKEPKKNSKEKGSIFKLLKKKAKAPPTTKPDTEVPIEETPDNQTVSENVTDGIQAETLAEDPPNPTAVVEEVKHTDIDEESIPFLENLEESPESEGEAATASVMNFFKTLVTPTKKTKQDSATPDVTTDQTQKEAHPTATPTVAQVGDVPTAAKGGMSIPPPPPPAPTPPKMEVKAEIATQPVTNTPKEDPKGAAKQPAATKPKASSFGKLFSKKVDASKTATLEASAKPEPSPPASGEDKKATSAKATSNTSASHFNPKELLNRMVSKVQTASTSGVQILKKPFKGAADPKKEAPAPAAEVIAGPSVAKEESKIPEAPAVNNKPVSGPPENVENTPVHSKRLEKRNSINLFFKNLGKRQTDAGAPTEPEKAK</sequence>
<gene>
    <name evidence="1" type="ORF">DPEC_G00012690</name>
</gene>
<protein>
    <submittedName>
        <fullName evidence="1">Uncharacterized protein</fullName>
    </submittedName>
</protein>
<comment type="caution">
    <text evidence="1">The sequence shown here is derived from an EMBL/GenBank/DDBJ whole genome shotgun (WGS) entry which is preliminary data.</text>
</comment>
<dbReference type="Proteomes" id="UP001157502">
    <property type="component" value="Chromosome 1"/>
</dbReference>
<keyword evidence="2" id="KW-1185">Reference proteome</keyword>
<proteinExistence type="predicted"/>
<evidence type="ECO:0000313" key="1">
    <source>
        <dbReference type="EMBL" id="KAJ8016951.1"/>
    </source>
</evidence>
<dbReference type="EMBL" id="CM055728">
    <property type="protein sequence ID" value="KAJ8016951.1"/>
    <property type="molecule type" value="Genomic_DNA"/>
</dbReference>
<reference evidence="1" key="1">
    <citation type="submission" date="2021-05" db="EMBL/GenBank/DDBJ databases">
        <authorList>
            <person name="Pan Q."/>
            <person name="Jouanno E."/>
            <person name="Zahm M."/>
            <person name="Klopp C."/>
            <person name="Cabau C."/>
            <person name="Louis A."/>
            <person name="Berthelot C."/>
            <person name="Parey E."/>
            <person name="Roest Crollius H."/>
            <person name="Montfort J."/>
            <person name="Robinson-Rechavi M."/>
            <person name="Bouchez O."/>
            <person name="Lampietro C."/>
            <person name="Lopez Roques C."/>
            <person name="Donnadieu C."/>
            <person name="Postlethwait J."/>
            <person name="Bobe J."/>
            <person name="Dillon D."/>
            <person name="Chandos A."/>
            <person name="von Hippel F."/>
            <person name="Guiguen Y."/>
        </authorList>
    </citation>
    <scope>NUCLEOTIDE SEQUENCE</scope>
    <source>
        <strain evidence="1">YG-Jan2019</strain>
    </source>
</reference>